<keyword evidence="3" id="KW-0720">Serine protease</keyword>
<dbReference type="SUPFAM" id="SSF50494">
    <property type="entry name" value="Trypsin-like serine proteases"/>
    <property type="match status" value="1"/>
</dbReference>
<evidence type="ECO:0000256" key="3">
    <source>
        <dbReference type="ARBA" id="ARBA00022825"/>
    </source>
</evidence>
<dbReference type="InterPro" id="IPR051201">
    <property type="entry name" value="Chloro_Bact_Ser_Proteases"/>
</dbReference>
<reference evidence="6" key="1">
    <citation type="submission" date="2017-04" db="EMBL/GenBank/DDBJ databases">
        <authorList>
            <person name="Varghese N."/>
            <person name="Submissions S."/>
        </authorList>
    </citation>
    <scope>NUCLEOTIDE SEQUENCE [LARGE SCALE GENOMIC DNA]</scope>
    <source>
        <strain evidence="6">N3/975</strain>
    </source>
</reference>
<dbReference type="STRING" id="1313296.SAMN05661091_5433"/>
<evidence type="ECO:0000256" key="4">
    <source>
        <dbReference type="SAM" id="MobiDB-lite"/>
    </source>
</evidence>
<evidence type="ECO:0000313" key="6">
    <source>
        <dbReference type="Proteomes" id="UP000192940"/>
    </source>
</evidence>
<dbReference type="GO" id="GO:0004252">
    <property type="term" value="F:serine-type endopeptidase activity"/>
    <property type="evidence" value="ECO:0007669"/>
    <property type="project" value="InterPro"/>
</dbReference>
<dbReference type="InterPro" id="IPR009003">
    <property type="entry name" value="Peptidase_S1_PA"/>
</dbReference>
<feature type="region of interest" description="Disordered" evidence="4">
    <location>
        <begin position="51"/>
        <end position="86"/>
    </location>
</feature>
<dbReference type="PRINTS" id="PR00834">
    <property type="entry name" value="PROTEASES2C"/>
</dbReference>
<evidence type="ECO:0000256" key="1">
    <source>
        <dbReference type="ARBA" id="ARBA00022670"/>
    </source>
</evidence>
<gene>
    <name evidence="5" type="ORF">SAMN05661091_5433</name>
</gene>
<feature type="region of interest" description="Disordered" evidence="4">
    <location>
        <begin position="276"/>
        <end position="298"/>
    </location>
</feature>
<protein>
    <submittedName>
        <fullName evidence="5">Trypsin-like serine proteases, typically periplasmic, contain C-terminal PDZ domain</fullName>
    </submittedName>
</protein>
<dbReference type="AlphaFoldDB" id="A0A1X7HSN9"/>
<organism evidence="5 6">
    <name type="scientific">Paenibacillus uliginis N3/975</name>
    <dbReference type="NCBI Taxonomy" id="1313296"/>
    <lineage>
        <taxon>Bacteria</taxon>
        <taxon>Bacillati</taxon>
        <taxon>Bacillota</taxon>
        <taxon>Bacilli</taxon>
        <taxon>Bacillales</taxon>
        <taxon>Paenibacillaceae</taxon>
        <taxon>Paenibacillus</taxon>
    </lineage>
</organism>
<sequence length="411" mass="43651">MNKRILASFLSCIIILGAGAVGAVWVYVTVAKEGQQGPLLAAVDSVQTSQESKGGEAKANDVKSTSAQPDNDRGNDAKDQSSEKDLTVKEIIKQSQKKVFTVKTMDGLGSGFLFNRYGDLLTNAHVVEGYSDVTVTGLDKQEYAGTVIGIGASMDVAVIRVPGLAGKDPLPLETRNKAEVGDPVLALGSPHGLENTVTTGIISGLDREFELDQYVYSNLYQTSAPIAPGNSGGPLINSDTGKVVGINSAIMKQGTIGFSIPISQVAAMVEEWTGHQIDGTSNSTKTASAPNTASSAPASISKEEAEGLVIQYYLSLSVEDYVTAYSLLGSQWQKGTTYKQFREGYLNTQQVTVDYISALTGTGGKTEVSGLITAEERKNDVVSYRQYEVTYKIGYENGVLKMLKGSGKPLE</sequence>
<keyword evidence="6" id="KW-1185">Reference proteome</keyword>
<dbReference type="PANTHER" id="PTHR43343:SF3">
    <property type="entry name" value="PROTEASE DO-LIKE 8, CHLOROPLASTIC"/>
    <property type="match status" value="1"/>
</dbReference>
<dbReference type="RefSeq" id="WP_208916042.1">
    <property type="nucleotide sequence ID" value="NZ_LT840184.1"/>
</dbReference>
<dbReference type="GO" id="GO:0006508">
    <property type="term" value="P:proteolysis"/>
    <property type="evidence" value="ECO:0007669"/>
    <property type="project" value="UniProtKB-KW"/>
</dbReference>
<feature type="compositionally biased region" description="Low complexity" evidence="4">
    <location>
        <begin position="280"/>
        <end position="298"/>
    </location>
</feature>
<name>A0A1X7HSN9_9BACL</name>
<dbReference type="PANTHER" id="PTHR43343">
    <property type="entry name" value="PEPTIDASE S12"/>
    <property type="match status" value="1"/>
</dbReference>
<keyword evidence="2" id="KW-0378">Hydrolase</keyword>
<accession>A0A1X7HSN9</accession>
<evidence type="ECO:0000256" key="2">
    <source>
        <dbReference type="ARBA" id="ARBA00022801"/>
    </source>
</evidence>
<keyword evidence="1 5" id="KW-0645">Protease</keyword>
<dbReference type="Pfam" id="PF13365">
    <property type="entry name" value="Trypsin_2"/>
    <property type="match status" value="1"/>
</dbReference>
<dbReference type="InterPro" id="IPR001940">
    <property type="entry name" value="Peptidase_S1C"/>
</dbReference>
<dbReference type="EMBL" id="LT840184">
    <property type="protein sequence ID" value="SMF91366.1"/>
    <property type="molecule type" value="Genomic_DNA"/>
</dbReference>
<dbReference type="Proteomes" id="UP000192940">
    <property type="component" value="Chromosome I"/>
</dbReference>
<evidence type="ECO:0000313" key="5">
    <source>
        <dbReference type="EMBL" id="SMF91366.1"/>
    </source>
</evidence>
<dbReference type="Gene3D" id="2.40.10.120">
    <property type="match status" value="1"/>
</dbReference>
<feature type="compositionally biased region" description="Basic and acidic residues" evidence="4">
    <location>
        <begin position="70"/>
        <end position="86"/>
    </location>
</feature>
<proteinExistence type="predicted"/>